<keyword evidence="3" id="KW-1185">Reference proteome</keyword>
<reference evidence="2 3" key="1">
    <citation type="submission" date="2019-03" db="EMBL/GenBank/DDBJ databases">
        <title>Muricauda SCR12 sp.nov, a marine bacterium isolated from Pacific Ocean:the Okinawa trough.</title>
        <authorList>
            <person name="Liu L."/>
        </authorList>
    </citation>
    <scope>NUCLEOTIDE SEQUENCE [LARGE SCALE GENOMIC DNA]</scope>
    <source>
        <strain evidence="2 3">SCR12</strain>
    </source>
</reference>
<accession>A0A4V4HWR5</accession>
<comment type="caution">
    <text evidence="2">The sequence shown here is derived from an EMBL/GenBank/DDBJ whole genome shotgun (WGS) entry which is preliminary data.</text>
</comment>
<gene>
    <name evidence="2" type="ORF">EZV76_13050</name>
</gene>
<dbReference type="Proteomes" id="UP000310406">
    <property type="component" value="Unassembled WGS sequence"/>
</dbReference>
<protein>
    <submittedName>
        <fullName evidence="2">Uncharacterized protein</fullName>
    </submittedName>
</protein>
<sequence>MKKLSLKYYLWAIAFVFAVHVHAQQESNGLLVFDPPSDQFIPIVLQSHKGLPRFGARDNYKIQNNTGKTPGRTVRPVRGSYDTEKSKEVGLGYRNFSLLLGLKYRTPFMGDLDRERLTTISGNMSQEQRNSAYLQNYLRNQIAQSMGTGPVCENANRGANEFERIRNYKAFIEQCLDPLVQWSQSFFKNEKMVGYHVSTLHVGNNYDFDQKGYWLVHPLQLNDVFFLKPSGIHSMTFLPSASFETELMKKTSSKNHVDFFLQMDEGTAERLMKEGISKLYLVKKIKMVYSGKPLSRPNDRLEFNYSHVNKEMDVYLDEALTQHFTTLSMDNLILKTP</sequence>
<keyword evidence="1" id="KW-0732">Signal</keyword>
<name>A0A4V4HWR5_9FLAO</name>
<evidence type="ECO:0000256" key="1">
    <source>
        <dbReference type="SAM" id="SignalP"/>
    </source>
</evidence>
<organism evidence="2 3">
    <name type="scientific">Flagellimonas alvinocaridis</name>
    <dbReference type="NCBI Taxonomy" id="2530200"/>
    <lineage>
        <taxon>Bacteria</taxon>
        <taxon>Pseudomonadati</taxon>
        <taxon>Bacteroidota</taxon>
        <taxon>Flavobacteriia</taxon>
        <taxon>Flavobacteriales</taxon>
        <taxon>Flavobacteriaceae</taxon>
        <taxon>Flagellimonas</taxon>
    </lineage>
</organism>
<proteinExistence type="predicted"/>
<dbReference type="OrthoDB" id="1172256at2"/>
<evidence type="ECO:0000313" key="3">
    <source>
        <dbReference type="Proteomes" id="UP000310406"/>
    </source>
</evidence>
<feature type="chain" id="PRO_5020257816" evidence="1">
    <location>
        <begin position="24"/>
        <end position="337"/>
    </location>
</feature>
<feature type="signal peptide" evidence="1">
    <location>
        <begin position="1"/>
        <end position="23"/>
    </location>
</feature>
<dbReference type="RefSeq" id="WP_136567004.1">
    <property type="nucleotide sequence ID" value="NZ_SNTZ01000008.1"/>
</dbReference>
<evidence type="ECO:0000313" key="2">
    <source>
        <dbReference type="EMBL" id="THV58196.1"/>
    </source>
</evidence>
<dbReference type="EMBL" id="SNTZ01000008">
    <property type="protein sequence ID" value="THV58196.1"/>
    <property type="molecule type" value="Genomic_DNA"/>
</dbReference>
<dbReference type="AlphaFoldDB" id="A0A4V4HWR5"/>